<organism evidence="10 11">
    <name type="scientific">Paraglaciecola mesophila</name>
    <dbReference type="NCBI Taxonomy" id="197222"/>
    <lineage>
        <taxon>Bacteria</taxon>
        <taxon>Pseudomonadati</taxon>
        <taxon>Pseudomonadota</taxon>
        <taxon>Gammaproteobacteria</taxon>
        <taxon>Alteromonadales</taxon>
        <taxon>Alteromonadaceae</taxon>
        <taxon>Paraglaciecola</taxon>
    </lineage>
</organism>
<keyword evidence="11" id="KW-1185">Reference proteome</keyword>
<comment type="catalytic activity">
    <reaction evidence="8">
        <text>P(1),P(4)-bis(5'-adenosyl) tetraphosphate + H2O = 2 ADP + 2 H(+)</text>
        <dbReference type="Rhea" id="RHEA:24252"/>
        <dbReference type="ChEBI" id="CHEBI:15377"/>
        <dbReference type="ChEBI" id="CHEBI:15378"/>
        <dbReference type="ChEBI" id="CHEBI:58141"/>
        <dbReference type="ChEBI" id="CHEBI:456216"/>
        <dbReference type="EC" id="3.6.1.41"/>
    </reaction>
</comment>
<dbReference type="PANTHER" id="PTHR40942:SF4">
    <property type="entry name" value="CYTOCHROME C5"/>
    <property type="match status" value="1"/>
</dbReference>
<evidence type="ECO:0000256" key="4">
    <source>
        <dbReference type="ARBA" id="ARBA00022801"/>
    </source>
</evidence>
<dbReference type="InterPro" id="IPR004617">
    <property type="entry name" value="ApaH"/>
</dbReference>
<accession>A0A857JP38</accession>
<dbReference type="NCBIfam" id="TIGR00668">
    <property type="entry name" value="apaH"/>
    <property type="match status" value="1"/>
</dbReference>
<sequence>MADYIVGDIQGCLSGLKNLLNKVGFAPGADTLYAVGDLIGRGSESLDTLQYLYELGDSFQTVLGNHDLNLLAIYCGVKRAKKGDKLDNVITSGDFAKYCHWLRTKPLAMSINHSMLVAHAGLYPAWSFDKAIQLSTEISDALQSAQWQQLIKNMYGDKPSRWRDDLTGEARQRFIINAFTRMRFLEKDNRLDFDCKTHPNDAPKSLTPWFTIKNPQLEAQQKVVFGHWAALDGETNSETFIALDTGYVWGGHMTLLRIDTHQQISTP</sequence>
<dbReference type="EC" id="3.6.1.41" evidence="3"/>
<dbReference type="Pfam" id="PF00149">
    <property type="entry name" value="Metallophos"/>
    <property type="match status" value="1"/>
</dbReference>
<dbReference type="NCBIfam" id="NF001204">
    <property type="entry name" value="PRK00166.1"/>
    <property type="match status" value="1"/>
</dbReference>
<dbReference type="KEGG" id="pmes:FX988_03507"/>
<evidence type="ECO:0000256" key="1">
    <source>
        <dbReference type="ARBA" id="ARBA00003413"/>
    </source>
</evidence>
<evidence type="ECO:0000313" key="11">
    <source>
        <dbReference type="Proteomes" id="UP000464524"/>
    </source>
</evidence>
<evidence type="ECO:0000256" key="6">
    <source>
        <dbReference type="ARBA" id="ARBA00032248"/>
    </source>
</evidence>
<evidence type="ECO:0000256" key="8">
    <source>
        <dbReference type="ARBA" id="ARBA00049417"/>
    </source>
</evidence>
<dbReference type="PRINTS" id="PR00114">
    <property type="entry name" value="STPHPHTASE"/>
</dbReference>
<dbReference type="Gene3D" id="3.60.21.10">
    <property type="match status" value="1"/>
</dbReference>
<evidence type="ECO:0000256" key="2">
    <source>
        <dbReference type="ARBA" id="ARBA00005419"/>
    </source>
</evidence>
<comment type="similarity">
    <text evidence="2">Belongs to the Ap4A hydrolase family.</text>
</comment>
<dbReference type="SUPFAM" id="SSF56300">
    <property type="entry name" value="Metallo-dependent phosphatases"/>
    <property type="match status" value="1"/>
</dbReference>
<dbReference type="GO" id="GO:0008803">
    <property type="term" value="F:bis(5'-nucleosyl)-tetraphosphatase (symmetrical) activity"/>
    <property type="evidence" value="ECO:0007669"/>
    <property type="project" value="UniProtKB-EC"/>
</dbReference>
<dbReference type="OrthoDB" id="9807890at2"/>
<protein>
    <recommendedName>
        <fullName evidence="3">bis(5'-nucleosyl)-tetraphosphatase (symmetrical)</fullName>
        <ecNumber evidence="3">3.6.1.41</ecNumber>
    </recommendedName>
    <alternativeName>
        <fullName evidence="6">Ap4A hydrolase</fullName>
    </alternativeName>
    <alternativeName>
        <fullName evidence="5">Diadenosine 5',5'''-P1,P4-tetraphosphate pyrophosphohydrolase</fullName>
    </alternativeName>
    <alternativeName>
        <fullName evidence="7">Diadenosine tetraphosphatase</fullName>
    </alternativeName>
</protein>
<evidence type="ECO:0000313" key="10">
    <source>
        <dbReference type="EMBL" id="QHJ13246.1"/>
    </source>
</evidence>
<dbReference type="Proteomes" id="UP000464524">
    <property type="component" value="Chromosome"/>
</dbReference>
<reference evidence="10 11" key="1">
    <citation type="submission" date="2019-12" db="EMBL/GenBank/DDBJ databases">
        <title>Genome sequencing and assembly of endphytes of Porphyra tenera.</title>
        <authorList>
            <person name="Park J.M."/>
            <person name="Shin R."/>
            <person name="Jo S.H."/>
        </authorList>
    </citation>
    <scope>NUCLEOTIDE SEQUENCE [LARGE SCALE GENOMIC DNA]</scope>
    <source>
        <strain evidence="10 11">GPM4</strain>
    </source>
</reference>
<dbReference type="EMBL" id="CP047656">
    <property type="protein sequence ID" value="QHJ13246.1"/>
    <property type="molecule type" value="Genomic_DNA"/>
</dbReference>
<evidence type="ECO:0000256" key="3">
    <source>
        <dbReference type="ARBA" id="ARBA00012506"/>
    </source>
</evidence>
<dbReference type="InterPro" id="IPR006186">
    <property type="entry name" value="Ser/Thr-sp_prot-phosphatase"/>
</dbReference>
<dbReference type="InterPro" id="IPR004843">
    <property type="entry name" value="Calcineurin-like_PHP"/>
</dbReference>
<dbReference type="PANTHER" id="PTHR40942">
    <property type="match status" value="1"/>
</dbReference>
<gene>
    <name evidence="10" type="ORF">FX988_03507</name>
</gene>
<dbReference type="RefSeq" id="WP_160181356.1">
    <property type="nucleotide sequence ID" value="NZ_CP047656.1"/>
</dbReference>
<name>A0A857JP38_9ALTE</name>
<dbReference type="AlphaFoldDB" id="A0A857JP38"/>
<evidence type="ECO:0000256" key="5">
    <source>
        <dbReference type="ARBA" id="ARBA00031248"/>
    </source>
</evidence>
<proteinExistence type="inferred from homology"/>
<feature type="domain" description="Calcineurin-like phosphoesterase" evidence="9">
    <location>
        <begin position="5"/>
        <end position="148"/>
    </location>
</feature>
<dbReference type="PIRSF" id="PIRSF000903">
    <property type="entry name" value="B5n-ttraPtase_sm"/>
    <property type="match status" value="1"/>
</dbReference>
<comment type="function">
    <text evidence="1">Hydrolyzes diadenosine 5',5'''-P1,P4-tetraphosphate to yield ADP.</text>
</comment>
<dbReference type="InterPro" id="IPR029052">
    <property type="entry name" value="Metallo-depent_PP-like"/>
</dbReference>
<evidence type="ECO:0000256" key="7">
    <source>
        <dbReference type="ARBA" id="ARBA00033210"/>
    </source>
</evidence>
<evidence type="ECO:0000259" key="9">
    <source>
        <dbReference type="Pfam" id="PF00149"/>
    </source>
</evidence>
<keyword evidence="4 10" id="KW-0378">Hydrolase</keyword>